<dbReference type="CDD" id="cd18773">
    <property type="entry name" value="PDC1_HK_sensor"/>
    <property type="match status" value="1"/>
</dbReference>
<sequence length="491" mass="55928">MKVRIAIYLVIIIGVIITYQVNRSEIKQLDKFQQSFQMVEGRLGEFFYQLQAIQYGMSQLSSLRNPSADEINLNFKRTEDDTCQISKRFSHDQMYDFETNFLVVSDGSGCEPNTVLHNKITETIKIAPMMTFMAGRAEDVISLYFISMDKFVITSPKYNALVIKPSEFESKLFKRPYMQKVLSVGVENLANNIFISGPYADLSLNKDVITFSIAIFMDKKFYGVLNMDILWEDLVAGIDSDFNIINEPNPLLGDSILSDPLSFDGIATDLRLVMPNSISDKLTYLITNSLVDIAFYFIAIVLAGWVLYTLKLRLVSQKLATESHHDPLTGLLNRRGFMSELKSVERHQYYSFMSIDLDNFKHVNDTYGHPVGDEVLIRVTTTIRHMIREKDMFFRLGGEEFGLLIAYNKDNKQIDIFERICDAVANLPHYSEDIEFHVTMSGGAITTSSIDQIKSIKSIIKQSDELLYAAKVAGKNRVLYGDFNSRNPIES</sequence>
<proteinExistence type="predicted"/>
<dbReference type="SMART" id="SM00267">
    <property type="entry name" value="GGDEF"/>
    <property type="match status" value="1"/>
</dbReference>
<comment type="cofactor">
    <cofactor evidence="1">
        <name>Mg(2+)</name>
        <dbReference type="ChEBI" id="CHEBI:18420"/>
    </cofactor>
</comment>
<evidence type="ECO:0000313" key="8">
    <source>
        <dbReference type="Proteomes" id="UP000182660"/>
    </source>
</evidence>
<dbReference type="AlphaFoldDB" id="A0A090IFN4"/>
<dbReference type="KEGG" id="mvs:MVIS_1709"/>
<organism evidence="6 9">
    <name type="scientific">Moritella viscosa</name>
    <dbReference type="NCBI Taxonomy" id="80854"/>
    <lineage>
        <taxon>Bacteria</taxon>
        <taxon>Pseudomonadati</taxon>
        <taxon>Pseudomonadota</taxon>
        <taxon>Gammaproteobacteria</taxon>
        <taxon>Alteromonadales</taxon>
        <taxon>Moritellaceae</taxon>
        <taxon>Moritella</taxon>
    </lineage>
</organism>
<evidence type="ECO:0000313" key="7">
    <source>
        <dbReference type="EMBL" id="SGZ02836.1"/>
    </source>
</evidence>
<dbReference type="SUPFAM" id="SSF55073">
    <property type="entry name" value="Nucleotide cyclase"/>
    <property type="match status" value="1"/>
</dbReference>
<dbReference type="PANTHER" id="PTHR45138:SF9">
    <property type="entry name" value="DIGUANYLATE CYCLASE DGCM-RELATED"/>
    <property type="match status" value="1"/>
</dbReference>
<dbReference type="EMBL" id="FPLJ01000132">
    <property type="protein sequence ID" value="SGZ02836.1"/>
    <property type="molecule type" value="Genomic_DNA"/>
</dbReference>
<evidence type="ECO:0000256" key="1">
    <source>
        <dbReference type="ARBA" id="ARBA00001946"/>
    </source>
</evidence>
<dbReference type="GO" id="GO:1902201">
    <property type="term" value="P:negative regulation of bacterial-type flagellum-dependent cell motility"/>
    <property type="evidence" value="ECO:0007669"/>
    <property type="project" value="TreeGrafter"/>
</dbReference>
<dbReference type="GO" id="GO:0043709">
    <property type="term" value="P:cell adhesion involved in single-species biofilm formation"/>
    <property type="evidence" value="ECO:0007669"/>
    <property type="project" value="TreeGrafter"/>
</dbReference>
<dbReference type="NCBIfam" id="TIGR00254">
    <property type="entry name" value="GGDEF"/>
    <property type="match status" value="1"/>
</dbReference>
<evidence type="ECO:0000313" key="9">
    <source>
        <dbReference type="Proteomes" id="UP000183794"/>
    </source>
</evidence>
<name>A0A090IFN4_9GAMM</name>
<evidence type="ECO:0000256" key="4">
    <source>
        <dbReference type="SAM" id="Phobius"/>
    </source>
</evidence>
<dbReference type="InterPro" id="IPR029787">
    <property type="entry name" value="Nucleotide_cyclase"/>
</dbReference>
<reference evidence="6 9" key="1">
    <citation type="submission" date="2016-11" db="EMBL/GenBank/DDBJ databases">
        <authorList>
            <person name="Jaros S."/>
            <person name="Januszkiewicz K."/>
            <person name="Wedrychowicz H."/>
        </authorList>
    </citation>
    <scope>NUCLEOTIDE SEQUENCE [LARGE SCALE GENOMIC DNA]</scope>
    <source>
        <strain evidence="6">NVI 5450</strain>
    </source>
</reference>
<dbReference type="InterPro" id="IPR043128">
    <property type="entry name" value="Rev_trsase/Diguanyl_cyclase"/>
</dbReference>
<dbReference type="RefSeq" id="WP_045109996.1">
    <property type="nucleotide sequence ID" value="NZ_CAWQZC010000054.1"/>
</dbReference>
<protein>
    <recommendedName>
        <fullName evidence="2">diguanylate cyclase</fullName>
        <ecNumber evidence="2">2.7.7.65</ecNumber>
    </recommendedName>
</protein>
<dbReference type="InterPro" id="IPR050469">
    <property type="entry name" value="Diguanylate_Cyclase"/>
</dbReference>
<dbReference type="GeneID" id="61295011"/>
<dbReference type="PATRIC" id="fig|80854.5.peg.1821"/>
<reference evidence="7 8" key="2">
    <citation type="submission" date="2016-11" db="EMBL/GenBank/DDBJ databases">
        <authorList>
            <person name="Klemetsen T."/>
        </authorList>
    </citation>
    <scope>NUCLEOTIDE SEQUENCE [LARGE SCALE GENOMIC DNA]</scope>
    <source>
        <strain evidence="7">MT 2528</strain>
    </source>
</reference>
<evidence type="ECO:0000256" key="2">
    <source>
        <dbReference type="ARBA" id="ARBA00012528"/>
    </source>
</evidence>
<dbReference type="Gene3D" id="3.30.70.270">
    <property type="match status" value="1"/>
</dbReference>
<keyword evidence="4" id="KW-0812">Transmembrane</keyword>
<comment type="catalytic activity">
    <reaction evidence="3">
        <text>2 GTP = 3',3'-c-di-GMP + 2 diphosphate</text>
        <dbReference type="Rhea" id="RHEA:24898"/>
        <dbReference type="ChEBI" id="CHEBI:33019"/>
        <dbReference type="ChEBI" id="CHEBI:37565"/>
        <dbReference type="ChEBI" id="CHEBI:58805"/>
        <dbReference type="EC" id="2.7.7.65"/>
    </reaction>
</comment>
<dbReference type="InterPro" id="IPR029151">
    <property type="entry name" value="Sensor-like_sf"/>
</dbReference>
<evidence type="ECO:0000259" key="5">
    <source>
        <dbReference type="PROSITE" id="PS50887"/>
    </source>
</evidence>
<keyword evidence="4" id="KW-0472">Membrane</keyword>
<dbReference type="PANTHER" id="PTHR45138">
    <property type="entry name" value="REGULATORY COMPONENTS OF SENSORY TRANSDUCTION SYSTEM"/>
    <property type="match status" value="1"/>
</dbReference>
<dbReference type="STRING" id="80854.MVIS_1709"/>
<dbReference type="EMBL" id="FPLD01000042">
    <property type="protein sequence ID" value="SGY91732.1"/>
    <property type="molecule type" value="Genomic_DNA"/>
</dbReference>
<dbReference type="GO" id="GO:0005886">
    <property type="term" value="C:plasma membrane"/>
    <property type="evidence" value="ECO:0007669"/>
    <property type="project" value="TreeGrafter"/>
</dbReference>
<dbReference type="CDD" id="cd01949">
    <property type="entry name" value="GGDEF"/>
    <property type="match status" value="1"/>
</dbReference>
<accession>A0A090IFN4</accession>
<dbReference type="Proteomes" id="UP000183794">
    <property type="component" value="Unassembled WGS sequence"/>
</dbReference>
<dbReference type="HOGENOM" id="CLU_044084_0_0_6"/>
<dbReference type="Pfam" id="PF00990">
    <property type="entry name" value="GGDEF"/>
    <property type="match status" value="1"/>
</dbReference>
<keyword evidence="8" id="KW-1185">Reference proteome</keyword>
<dbReference type="Gene3D" id="3.30.450.20">
    <property type="entry name" value="PAS domain"/>
    <property type="match status" value="1"/>
</dbReference>
<evidence type="ECO:0000313" key="6">
    <source>
        <dbReference type="EMBL" id="SGY91732.1"/>
    </source>
</evidence>
<feature type="transmembrane region" description="Helical" evidence="4">
    <location>
        <begin position="293"/>
        <end position="310"/>
    </location>
</feature>
<dbReference type="OrthoDB" id="9812260at2"/>
<keyword evidence="4" id="KW-1133">Transmembrane helix</keyword>
<dbReference type="InterPro" id="IPR000160">
    <property type="entry name" value="GGDEF_dom"/>
</dbReference>
<dbReference type="FunFam" id="3.30.70.270:FF:000001">
    <property type="entry name" value="Diguanylate cyclase domain protein"/>
    <property type="match status" value="1"/>
</dbReference>
<gene>
    <name evidence="7" type="ORF">MT2528_4485</name>
    <name evidence="6" type="ORF">NVI5450_1275</name>
</gene>
<dbReference type="EC" id="2.7.7.65" evidence="2"/>
<evidence type="ECO:0000256" key="3">
    <source>
        <dbReference type="ARBA" id="ARBA00034247"/>
    </source>
</evidence>
<feature type="domain" description="GGDEF" evidence="5">
    <location>
        <begin position="348"/>
        <end position="483"/>
    </location>
</feature>
<dbReference type="Proteomes" id="UP000182660">
    <property type="component" value="Unassembled WGS sequence"/>
</dbReference>
<feature type="transmembrane region" description="Helical" evidence="4">
    <location>
        <begin position="5"/>
        <end position="21"/>
    </location>
</feature>
<dbReference type="GO" id="GO:0052621">
    <property type="term" value="F:diguanylate cyclase activity"/>
    <property type="evidence" value="ECO:0007669"/>
    <property type="project" value="UniProtKB-EC"/>
</dbReference>
<dbReference type="PROSITE" id="PS50887">
    <property type="entry name" value="GGDEF"/>
    <property type="match status" value="1"/>
</dbReference>
<dbReference type="SUPFAM" id="SSF103190">
    <property type="entry name" value="Sensory domain-like"/>
    <property type="match status" value="1"/>
</dbReference>